<evidence type="ECO:0000313" key="3">
    <source>
        <dbReference type="Proteomes" id="UP000054279"/>
    </source>
</evidence>
<evidence type="ECO:0000256" key="1">
    <source>
        <dbReference type="SAM" id="MobiDB-lite"/>
    </source>
</evidence>
<sequence length="301" mass="32551">IPYVSQPEFPATDAAKERKSRPLLPRPQAQKLAANGGARLTSVCTRKLAALGQIADILHCSSPDYSRLHVLASTIEIRSRASSSSQPLPLPVSSSTPKTPLSPQTSSAVEDALLPSQVDPETSRWIAPLTLLQTPVRRNTILDRHWRQDVRPIESDLLPSVYGMRYVPMKPCLFTLGAGIIANPPPTTLSTPSSVALSHGPVADTLLTLQFSLHRVIIGTMGERTLQPNSSIAGGTGPDGPIQSAQAVPKPREAMLKYVSKIFAFFVKARRMGDRVPRLSKSKHLTPSTFTSPRSKSNTTT</sequence>
<proteinExistence type="predicted"/>
<dbReference type="AlphaFoldDB" id="A0A0C9VUT3"/>
<reference evidence="2 3" key="1">
    <citation type="submission" date="2014-06" db="EMBL/GenBank/DDBJ databases">
        <title>Evolutionary Origins and Diversification of the Mycorrhizal Mutualists.</title>
        <authorList>
            <consortium name="DOE Joint Genome Institute"/>
            <consortium name="Mycorrhizal Genomics Consortium"/>
            <person name="Kohler A."/>
            <person name="Kuo A."/>
            <person name="Nagy L.G."/>
            <person name="Floudas D."/>
            <person name="Copeland A."/>
            <person name="Barry K.W."/>
            <person name="Cichocki N."/>
            <person name="Veneault-Fourrey C."/>
            <person name="LaButti K."/>
            <person name="Lindquist E.A."/>
            <person name="Lipzen A."/>
            <person name="Lundell T."/>
            <person name="Morin E."/>
            <person name="Murat C."/>
            <person name="Riley R."/>
            <person name="Ohm R."/>
            <person name="Sun H."/>
            <person name="Tunlid A."/>
            <person name="Henrissat B."/>
            <person name="Grigoriev I.V."/>
            <person name="Hibbett D.S."/>
            <person name="Martin F."/>
        </authorList>
    </citation>
    <scope>NUCLEOTIDE SEQUENCE [LARGE SCALE GENOMIC DNA]</scope>
    <source>
        <strain evidence="2 3">SS14</strain>
    </source>
</reference>
<feature type="region of interest" description="Disordered" evidence="1">
    <location>
        <begin position="1"/>
        <end position="26"/>
    </location>
</feature>
<dbReference type="EMBL" id="KN837106">
    <property type="protein sequence ID" value="KIJ46749.1"/>
    <property type="molecule type" value="Genomic_DNA"/>
</dbReference>
<gene>
    <name evidence="2" type="ORF">M422DRAFT_249918</name>
</gene>
<feature type="region of interest" description="Disordered" evidence="1">
    <location>
        <begin position="83"/>
        <end position="108"/>
    </location>
</feature>
<keyword evidence="3" id="KW-1185">Reference proteome</keyword>
<feature type="compositionally biased region" description="Polar residues" evidence="1">
    <location>
        <begin position="285"/>
        <end position="301"/>
    </location>
</feature>
<feature type="compositionally biased region" description="Low complexity" evidence="1">
    <location>
        <begin position="83"/>
        <end position="107"/>
    </location>
</feature>
<dbReference type="Proteomes" id="UP000054279">
    <property type="component" value="Unassembled WGS sequence"/>
</dbReference>
<feature type="region of interest" description="Disordered" evidence="1">
    <location>
        <begin position="278"/>
        <end position="301"/>
    </location>
</feature>
<evidence type="ECO:0000313" key="2">
    <source>
        <dbReference type="EMBL" id="KIJ46749.1"/>
    </source>
</evidence>
<dbReference type="HOGENOM" id="CLU_926095_0_0_1"/>
<accession>A0A0C9VUT3</accession>
<protein>
    <submittedName>
        <fullName evidence="2">Unplaced genomic scaffold SPHSTscaffold_31, whole genome shotgun sequence</fullName>
    </submittedName>
</protein>
<organism evidence="2 3">
    <name type="scientific">Sphaerobolus stellatus (strain SS14)</name>
    <dbReference type="NCBI Taxonomy" id="990650"/>
    <lineage>
        <taxon>Eukaryota</taxon>
        <taxon>Fungi</taxon>
        <taxon>Dikarya</taxon>
        <taxon>Basidiomycota</taxon>
        <taxon>Agaricomycotina</taxon>
        <taxon>Agaricomycetes</taxon>
        <taxon>Phallomycetidae</taxon>
        <taxon>Geastrales</taxon>
        <taxon>Sphaerobolaceae</taxon>
        <taxon>Sphaerobolus</taxon>
    </lineage>
</organism>
<name>A0A0C9VUT3_SPHS4</name>
<feature type="non-terminal residue" evidence="2">
    <location>
        <position position="1"/>
    </location>
</feature>